<gene>
    <name evidence="2" type="ORF">EV207_102286</name>
</gene>
<dbReference type="AlphaFoldDB" id="A0A4R2P9S9"/>
<dbReference type="Proteomes" id="UP000295416">
    <property type="component" value="Unassembled WGS sequence"/>
</dbReference>
<dbReference type="RefSeq" id="WP_132743507.1">
    <property type="nucleotide sequence ID" value="NZ_SLXK01000002.1"/>
</dbReference>
<keyword evidence="1" id="KW-0472">Membrane</keyword>
<evidence type="ECO:0000313" key="2">
    <source>
        <dbReference type="EMBL" id="TCP31793.1"/>
    </source>
</evidence>
<reference evidence="2 3" key="1">
    <citation type="submission" date="2019-03" db="EMBL/GenBank/DDBJ databases">
        <title>Genomic Encyclopedia of Type Strains, Phase IV (KMG-IV): sequencing the most valuable type-strain genomes for metagenomic binning, comparative biology and taxonomic classification.</title>
        <authorList>
            <person name="Goeker M."/>
        </authorList>
    </citation>
    <scope>NUCLEOTIDE SEQUENCE [LARGE SCALE GENOMIC DNA]</scope>
    <source>
        <strain evidence="2 3">DSM 19377</strain>
    </source>
</reference>
<sequence>MMWQRNIQYPNIIYAIYFVGFGSFICAFLLQYTSLFSAGVCLVILAWLPKVYLKYISKRLMLFNDRQKIRLMLGENGQLHFSLGNEAKLPVLFAQCRVVLDDAVTIGETEGEKRNTYTRNFSLGPRQKVTFTVPVSAKKRGFVKVRTLEVTIKDPFNLTYATLLFNRLVKKEVVVYPKPLAVSGLSNIVLMAEGKLPNTSSIYTDHAAPIGTRDYAFNDPFKHIHWKASARTGQLQTKMFEQVIGMTWTIILLIEPGYHHHITMVEFERSLSAAAYIAQFAEKRGITYDVFVNIKTKGSGATISMPADTGIRQLIKTWELFSFINLSHIRTKVRGALSDIDKAMTDRRVIMMLHIGRDRSDAFFYNKWLKKGHIIYTVGMDDDRAMLTPLAGRGGAVAK</sequence>
<feature type="transmembrane region" description="Helical" evidence="1">
    <location>
        <begin position="12"/>
        <end position="30"/>
    </location>
</feature>
<keyword evidence="1" id="KW-1133">Transmembrane helix</keyword>
<comment type="caution">
    <text evidence="2">The sequence shown here is derived from an EMBL/GenBank/DDBJ whole genome shotgun (WGS) entry which is preliminary data.</text>
</comment>
<name>A0A4R2P9S9_9BACL</name>
<protein>
    <submittedName>
        <fullName evidence="2">Uncharacterized protein (DUF58 family)</fullName>
    </submittedName>
</protein>
<dbReference type="PANTHER" id="PTHR34351:SF2">
    <property type="entry name" value="DUF58 DOMAIN-CONTAINING PROTEIN"/>
    <property type="match status" value="1"/>
</dbReference>
<dbReference type="PANTHER" id="PTHR34351">
    <property type="entry name" value="SLR1927 PROTEIN-RELATED"/>
    <property type="match status" value="1"/>
</dbReference>
<organism evidence="2 3">
    <name type="scientific">Scopulibacillus darangshiensis</name>
    <dbReference type="NCBI Taxonomy" id="442528"/>
    <lineage>
        <taxon>Bacteria</taxon>
        <taxon>Bacillati</taxon>
        <taxon>Bacillota</taxon>
        <taxon>Bacilli</taxon>
        <taxon>Bacillales</taxon>
        <taxon>Sporolactobacillaceae</taxon>
        <taxon>Scopulibacillus</taxon>
    </lineage>
</organism>
<keyword evidence="3" id="KW-1185">Reference proteome</keyword>
<dbReference type="EMBL" id="SLXK01000002">
    <property type="protein sequence ID" value="TCP31793.1"/>
    <property type="molecule type" value="Genomic_DNA"/>
</dbReference>
<dbReference type="OrthoDB" id="9789943at2"/>
<proteinExistence type="predicted"/>
<accession>A0A4R2P9S9</accession>
<evidence type="ECO:0000313" key="3">
    <source>
        <dbReference type="Proteomes" id="UP000295416"/>
    </source>
</evidence>
<evidence type="ECO:0000256" key="1">
    <source>
        <dbReference type="SAM" id="Phobius"/>
    </source>
</evidence>
<keyword evidence="1" id="KW-0812">Transmembrane</keyword>